<proteinExistence type="predicted"/>
<gene>
    <name evidence="2" type="ORF">M407DRAFT_85370</name>
</gene>
<dbReference type="STRING" id="1051891.A0A0C3L655"/>
<keyword evidence="3" id="KW-1185">Reference proteome</keyword>
<dbReference type="Pfam" id="PF18803">
    <property type="entry name" value="CxC2"/>
    <property type="match status" value="1"/>
</dbReference>
<dbReference type="InterPro" id="IPR041457">
    <property type="entry name" value="CxC2_KDZ-assoc"/>
</dbReference>
<reference evidence="3" key="2">
    <citation type="submission" date="2015-01" db="EMBL/GenBank/DDBJ databases">
        <title>Evolutionary Origins and Diversification of the Mycorrhizal Mutualists.</title>
        <authorList>
            <consortium name="DOE Joint Genome Institute"/>
            <consortium name="Mycorrhizal Genomics Consortium"/>
            <person name="Kohler A."/>
            <person name="Kuo A."/>
            <person name="Nagy L.G."/>
            <person name="Floudas D."/>
            <person name="Copeland A."/>
            <person name="Barry K.W."/>
            <person name="Cichocki N."/>
            <person name="Veneault-Fourrey C."/>
            <person name="LaButti K."/>
            <person name="Lindquist E.A."/>
            <person name="Lipzen A."/>
            <person name="Lundell T."/>
            <person name="Morin E."/>
            <person name="Murat C."/>
            <person name="Riley R."/>
            <person name="Ohm R."/>
            <person name="Sun H."/>
            <person name="Tunlid A."/>
            <person name="Henrissat B."/>
            <person name="Grigoriev I.V."/>
            <person name="Hibbett D.S."/>
            <person name="Martin F."/>
        </authorList>
    </citation>
    <scope>NUCLEOTIDE SEQUENCE [LARGE SCALE GENOMIC DNA]</scope>
    <source>
        <strain evidence="3">MUT 4182</strain>
    </source>
</reference>
<protein>
    <recommendedName>
        <fullName evidence="1">CxC2-like cysteine cluster KDZ transposase-associated domain-containing protein</fullName>
    </recommendedName>
</protein>
<reference evidence="2 3" key="1">
    <citation type="submission" date="2014-04" db="EMBL/GenBank/DDBJ databases">
        <authorList>
            <consortium name="DOE Joint Genome Institute"/>
            <person name="Kuo A."/>
            <person name="Girlanda M."/>
            <person name="Perotto S."/>
            <person name="Kohler A."/>
            <person name="Nagy L.G."/>
            <person name="Floudas D."/>
            <person name="Copeland A."/>
            <person name="Barry K.W."/>
            <person name="Cichocki N."/>
            <person name="Veneault-Fourrey C."/>
            <person name="LaButti K."/>
            <person name="Lindquist E.A."/>
            <person name="Lipzen A."/>
            <person name="Lundell T."/>
            <person name="Morin E."/>
            <person name="Murat C."/>
            <person name="Sun H."/>
            <person name="Tunlid A."/>
            <person name="Henrissat B."/>
            <person name="Grigoriev I.V."/>
            <person name="Hibbett D.S."/>
            <person name="Martin F."/>
            <person name="Nordberg H.P."/>
            <person name="Cantor M.N."/>
            <person name="Hua S.X."/>
        </authorList>
    </citation>
    <scope>NUCLEOTIDE SEQUENCE [LARGE SCALE GENOMIC DNA]</scope>
    <source>
        <strain evidence="2 3">MUT 4182</strain>
    </source>
</reference>
<feature type="domain" description="CxC2-like cysteine cluster KDZ transposase-associated" evidence="1">
    <location>
        <begin position="46"/>
        <end position="147"/>
    </location>
</feature>
<sequence>MTDAHRKLPFHRIEAWQHGASIESIITDNFLPAAPTHFGFFRRSSLYDIGLQVGLGHEGDICPRTSPSHCFDMTVLDVSGQHTIRFRDCFCDDRERWKLLLKCQIFPATETDPKTGFTFHVLEHQQSSNLRGKTSLHEYYQTIIQLSGTAEEHARGSIPNIYDQFRHVVRQFRVLSMLMRAGRTDTDTPLAPGELCVQCPACPYPGVNLPENWDKDPLK</sequence>
<evidence type="ECO:0000259" key="1">
    <source>
        <dbReference type="Pfam" id="PF18803"/>
    </source>
</evidence>
<evidence type="ECO:0000313" key="2">
    <source>
        <dbReference type="EMBL" id="KIO17017.1"/>
    </source>
</evidence>
<dbReference type="EMBL" id="KN823443">
    <property type="protein sequence ID" value="KIO17017.1"/>
    <property type="molecule type" value="Genomic_DNA"/>
</dbReference>
<dbReference type="Proteomes" id="UP000054248">
    <property type="component" value="Unassembled WGS sequence"/>
</dbReference>
<dbReference type="OrthoDB" id="3004525at2759"/>
<evidence type="ECO:0000313" key="3">
    <source>
        <dbReference type="Proteomes" id="UP000054248"/>
    </source>
</evidence>
<accession>A0A0C3L655</accession>
<name>A0A0C3L655_9AGAM</name>
<dbReference type="HOGENOM" id="CLU_003703_1_0_1"/>
<organism evidence="2 3">
    <name type="scientific">Tulasnella calospora MUT 4182</name>
    <dbReference type="NCBI Taxonomy" id="1051891"/>
    <lineage>
        <taxon>Eukaryota</taxon>
        <taxon>Fungi</taxon>
        <taxon>Dikarya</taxon>
        <taxon>Basidiomycota</taxon>
        <taxon>Agaricomycotina</taxon>
        <taxon>Agaricomycetes</taxon>
        <taxon>Cantharellales</taxon>
        <taxon>Tulasnellaceae</taxon>
        <taxon>Tulasnella</taxon>
    </lineage>
</organism>
<dbReference type="AlphaFoldDB" id="A0A0C3L655"/>